<dbReference type="AlphaFoldDB" id="A0A848J520"/>
<reference evidence="2 3" key="1">
    <citation type="submission" date="2020-04" db="EMBL/GenBank/DDBJ databases">
        <title>Flammeovirgaceae bacterium KN852 isolated from deep sea.</title>
        <authorList>
            <person name="Zhang D.-C."/>
        </authorList>
    </citation>
    <scope>NUCLEOTIDE SEQUENCE [LARGE SCALE GENOMIC DNA]</scope>
    <source>
        <strain evidence="2 3">KN852</strain>
    </source>
</reference>
<proteinExistence type="predicted"/>
<feature type="transmembrane region" description="Helical" evidence="1">
    <location>
        <begin position="183"/>
        <end position="204"/>
    </location>
</feature>
<organism evidence="2 3">
    <name type="scientific">Marinigracilibium pacificum</name>
    <dbReference type="NCBI Taxonomy" id="2729599"/>
    <lineage>
        <taxon>Bacteria</taxon>
        <taxon>Pseudomonadati</taxon>
        <taxon>Bacteroidota</taxon>
        <taxon>Cytophagia</taxon>
        <taxon>Cytophagales</taxon>
        <taxon>Flammeovirgaceae</taxon>
        <taxon>Marinigracilibium</taxon>
    </lineage>
</organism>
<dbReference type="Proteomes" id="UP000559010">
    <property type="component" value="Unassembled WGS sequence"/>
</dbReference>
<accession>A0A848J520</accession>
<keyword evidence="1" id="KW-1133">Transmembrane helix</keyword>
<gene>
    <name evidence="2" type="ORF">HH304_07565</name>
</gene>
<keyword evidence="3" id="KW-1185">Reference proteome</keyword>
<evidence type="ECO:0000313" key="3">
    <source>
        <dbReference type="Proteomes" id="UP000559010"/>
    </source>
</evidence>
<feature type="transmembrane region" description="Helical" evidence="1">
    <location>
        <begin position="140"/>
        <end position="162"/>
    </location>
</feature>
<keyword evidence="1" id="KW-0472">Membrane</keyword>
<evidence type="ECO:0000256" key="1">
    <source>
        <dbReference type="SAM" id="Phobius"/>
    </source>
</evidence>
<name>A0A848J520_9BACT</name>
<evidence type="ECO:0000313" key="2">
    <source>
        <dbReference type="EMBL" id="NMM48252.1"/>
    </source>
</evidence>
<dbReference type="RefSeq" id="WP_169679776.1">
    <property type="nucleotide sequence ID" value="NZ_JABBNU010000004.1"/>
</dbReference>
<sequence>MKKIFLYTILFLSLILLPSHIGSPGVTLEGEAGPYRLTVVVNSPEVIPGTATIDIYTTERGIDSIQVKPMYWYAGSKGTPKSDPALPVEGEPGHYSAEVWLMSNGTAGISVNVSGNKGDGEILVPVMAVSTAQKSMDASLGWTLAGLAAFLVILMATIISLSMGDSQKNPGEGPDKKLRRNRWIGAGLGFLILVLILWGGNSWWESWAKNYQRYMYKPYTATTEIVKENNIQNLVFKIDSTKLESLYLTRSLNYLVPDHGKIMHMFLLRAGNLDVFAHLHPTRLDSSTFKTIIPPLPPGDYYVFTDVSRLSGFSETIADTVTIGQPDEYLVNSWNDSLLLDIDDTYYITDPYIKNTEKTTLPGGDIVVCGSPGERTMLPDSSWVTLELPEEKVFRSGQLYDLTFAFDDENGQPSELEPYLGMMGHAVVFKSDGSVYIHLHPVGSYSTASQKTMLSRFQGESGMVDWDNLPEPKAFIDSVDNYISHLNSLSDEDREKILLEDMNHDYEDPEHQEHSVVSFPYTFPTSGNYRIYVQMKRNGKILNGAFDVLVEY</sequence>
<comment type="caution">
    <text evidence="2">The sequence shown here is derived from an EMBL/GenBank/DDBJ whole genome shotgun (WGS) entry which is preliminary data.</text>
</comment>
<dbReference type="EMBL" id="JABBNU010000004">
    <property type="protein sequence ID" value="NMM48252.1"/>
    <property type="molecule type" value="Genomic_DNA"/>
</dbReference>
<keyword evidence="1" id="KW-0812">Transmembrane</keyword>
<protein>
    <submittedName>
        <fullName evidence="2">Uncharacterized protein</fullName>
    </submittedName>
</protein>